<gene>
    <name evidence="2" type="ORF">ACEZDE_00490</name>
</gene>
<dbReference type="RefSeq" id="WP_380530309.1">
    <property type="nucleotide sequence ID" value="NZ_JBHFAB010000001.1"/>
</dbReference>
<accession>A0ABV6VN16</accession>
<dbReference type="InterPro" id="IPR006440">
    <property type="entry name" value="Doc"/>
</dbReference>
<evidence type="ECO:0000259" key="1">
    <source>
        <dbReference type="PROSITE" id="PS51459"/>
    </source>
</evidence>
<dbReference type="EMBL" id="JBHFAB010000001">
    <property type="protein sequence ID" value="MFC1415130.1"/>
    <property type="molecule type" value="Genomic_DNA"/>
</dbReference>
<dbReference type="Proteomes" id="UP001592531">
    <property type="component" value="Unassembled WGS sequence"/>
</dbReference>
<protein>
    <submittedName>
        <fullName evidence="2">Type II toxin-antitoxin system death-on-curing family toxin</fullName>
    </submittedName>
</protein>
<keyword evidence="3" id="KW-1185">Reference proteome</keyword>
<dbReference type="SUPFAM" id="SSF140931">
    <property type="entry name" value="Fic-like"/>
    <property type="match status" value="1"/>
</dbReference>
<evidence type="ECO:0000313" key="2">
    <source>
        <dbReference type="EMBL" id="MFC1415130.1"/>
    </source>
</evidence>
<reference evidence="2 3" key="1">
    <citation type="submission" date="2024-09" db="EMBL/GenBank/DDBJ databases">
        <authorList>
            <person name="Lee S.D."/>
        </authorList>
    </citation>
    <scope>NUCLEOTIDE SEQUENCE [LARGE SCALE GENOMIC DNA]</scope>
    <source>
        <strain evidence="2 3">N8-3</strain>
    </source>
</reference>
<proteinExistence type="predicted"/>
<dbReference type="InterPro" id="IPR053737">
    <property type="entry name" value="Type_II_TA_Toxin"/>
</dbReference>
<dbReference type="PANTHER" id="PTHR39426:SF1">
    <property type="entry name" value="HOMOLOGY TO DEATH-ON-CURING PROTEIN OF PHAGE P1"/>
    <property type="match status" value="1"/>
</dbReference>
<dbReference type="PROSITE" id="PS51459">
    <property type="entry name" value="FIDO"/>
    <property type="match status" value="1"/>
</dbReference>
<evidence type="ECO:0000313" key="3">
    <source>
        <dbReference type="Proteomes" id="UP001592531"/>
    </source>
</evidence>
<dbReference type="InterPro" id="IPR003812">
    <property type="entry name" value="Fido"/>
</dbReference>
<dbReference type="NCBIfam" id="TIGR01550">
    <property type="entry name" value="DOC_P1"/>
    <property type="match status" value="1"/>
</dbReference>
<feature type="domain" description="Fido" evidence="1">
    <location>
        <begin position="4"/>
        <end position="123"/>
    </location>
</feature>
<sequence length="123" mass="13569">MIYLDLPEVLVIVERVTGSRHAVRDFGLLQSSVERPRTDVFGVEAYPTLPEKAAALLHSLARNHALVDGNKRTAWLAMRMMLRLNGVRLIAPVDEAEVFVVAVATGELEVPEIAKQLVAWIGV</sequence>
<organism evidence="2 3">
    <name type="scientific">Streptacidiphilus cavernicola</name>
    <dbReference type="NCBI Taxonomy" id="3342716"/>
    <lineage>
        <taxon>Bacteria</taxon>
        <taxon>Bacillati</taxon>
        <taxon>Actinomycetota</taxon>
        <taxon>Actinomycetes</taxon>
        <taxon>Kitasatosporales</taxon>
        <taxon>Streptomycetaceae</taxon>
        <taxon>Streptacidiphilus</taxon>
    </lineage>
</organism>
<dbReference type="Gene3D" id="1.20.120.1870">
    <property type="entry name" value="Fic/DOC protein, Fido domain"/>
    <property type="match status" value="1"/>
</dbReference>
<name>A0ABV6VN16_9ACTN</name>
<dbReference type="PANTHER" id="PTHR39426">
    <property type="entry name" value="HOMOLOGY TO DEATH-ON-CURING PROTEIN OF PHAGE P1"/>
    <property type="match status" value="1"/>
</dbReference>
<comment type="caution">
    <text evidence="2">The sequence shown here is derived from an EMBL/GenBank/DDBJ whole genome shotgun (WGS) entry which is preliminary data.</text>
</comment>
<dbReference type="InterPro" id="IPR036597">
    <property type="entry name" value="Fido-like_dom_sf"/>
</dbReference>
<dbReference type="Pfam" id="PF02661">
    <property type="entry name" value="Fic"/>
    <property type="match status" value="1"/>
</dbReference>